<keyword evidence="2" id="KW-1185">Reference proteome</keyword>
<gene>
    <name evidence="1" type="ORF">B0H67DRAFT_648843</name>
</gene>
<evidence type="ECO:0000313" key="1">
    <source>
        <dbReference type="EMBL" id="KAK0704404.1"/>
    </source>
</evidence>
<dbReference type="Proteomes" id="UP001172102">
    <property type="component" value="Unassembled WGS sequence"/>
</dbReference>
<evidence type="ECO:0000313" key="2">
    <source>
        <dbReference type="Proteomes" id="UP001172102"/>
    </source>
</evidence>
<organism evidence="1 2">
    <name type="scientific">Lasiosphaeris hirsuta</name>
    <dbReference type="NCBI Taxonomy" id="260670"/>
    <lineage>
        <taxon>Eukaryota</taxon>
        <taxon>Fungi</taxon>
        <taxon>Dikarya</taxon>
        <taxon>Ascomycota</taxon>
        <taxon>Pezizomycotina</taxon>
        <taxon>Sordariomycetes</taxon>
        <taxon>Sordariomycetidae</taxon>
        <taxon>Sordariales</taxon>
        <taxon>Lasiosphaeriaceae</taxon>
        <taxon>Lasiosphaeris</taxon>
    </lineage>
</organism>
<accession>A0AA40DI49</accession>
<sequence>MGPLPLLYHDSWKHEFQYDLANDEFDESLSVYRIAHEFEMAREERVSISDSGILFEFSLKQLRVTVLTLAMMEHISKQPFQATGVLPQYSPTPGKLLAHLPFHERFQYRLSKEEAAQLFDLLIGILKWSPEDRLSMEQIVNHPWFGYRKKPLLLQSLGETNALLKMSLSPLGSRLGE</sequence>
<protein>
    <recommendedName>
        <fullName evidence="3">Protein kinase domain-containing protein</fullName>
    </recommendedName>
</protein>
<dbReference type="InterPro" id="IPR011009">
    <property type="entry name" value="Kinase-like_dom_sf"/>
</dbReference>
<dbReference type="EMBL" id="JAUKUA010000007">
    <property type="protein sequence ID" value="KAK0704404.1"/>
    <property type="molecule type" value="Genomic_DNA"/>
</dbReference>
<name>A0AA40DI49_9PEZI</name>
<dbReference type="SUPFAM" id="SSF56112">
    <property type="entry name" value="Protein kinase-like (PK-like)"/>
    <property type="match status" value="1"/>
</dbReference>
<reference evidence="1" key="1">
    <citation type="submission" date="2023-06" db="EMBL/GenBank/DDBJ databases">
        <title>Genome-scale phylogeny and comparative genomics of the fungal order Sordariales.</title>
        <authorList>
            <consortium name="Lawrence Berkeley National Laboratory"/>
            <person name="Hensen N."/>
            <person name="Bonometti L."/>
            <person name="Westerberg I."/>
            <person name="Brannstrom I.O."/>
            <person name="Guillou S."/>
            <person name="Cros-Aarteil S."/>
            <person name="Calhoun S."/>
            <person name="Haridas S."/>
            <person name="Kuo A."/>
            <person name="Mondo S."/>
            <person name="Pangilinan J."/>
            <person name="Riley R."/>
            <person name="Labutti K."/>
            <person name="Andreopoulos B."/>
            <person name="Lipzen A."/>
            <person name="Chen C."/>
            <person name="Yanf M."/>
            <person name="Daum C."/>
            <person name="Ng V."/>
            <person name="Clum A."/>
            <person name="Steindorff A."/>
            <person name="Ohm R."/>
            <person name="Martin F."/>
            <person name="Silar P."/>
            <person name="Natvig D."/>
            <person name="Lalanne C."/>
            <person name="Gautier V."/>
            <person name="Ament-Velasquez S.L."/>
            <person name="Kruys A."/>
            <person name="Hutchinson M.I."/>
            <person name="Powell A.J."/>
            <person name="Barry K."/>
            <person name="Miller A.N."/>
            <person name="Grigoriev I.V."/>
            <person name="Debuchy R."/>
            <person name="Gladieux P."/>
            <person name="Thoren M.H."/>
            <person name="Johannesson H."/>
        </authorList>
    </citation>
    <scope>NUCLEOTIDE SEQUENCE</scope>
    <source>
        <strain evidence="1">SMH4607-1</strain>
    </source>
</reference>
<dbReference type="Gene3D" id="1.10.510.10">
    <property type="entry name" value="Transferase(Phosphotransferase) domain 1"/>
    <property type="match status" value="1"/>
</dbReference>
<proteinExistence type="predicted"/>
<evidence type="ECO:0008006" key="3">
    <source>
        <dbReference type="Google" id="ProtNLM"/>
    </source>
</evidence>
<dbReference type="AlphaFoldDB" id="A0AA40DI49"/>
<comment type="caution">
    <text evidence="1">The sequence shown here is derived from an EMBL/GenBank/DDBJ whole genome shotgun (WGS) entry which is preliminary data.</text>
</comment>